<gene>
    <name evidence="3" type="ORF">ADK41_38455</name>
</gene>
<comment type="caution">
    <text evidence="3">The sequence shown here is derived from an EMBL/GenBank/DDBJ whole genome shotgun (WGS) entry which is preliminary data.</text>
</comment>
<evidence type="ECO:0000256" key="1">
    <source>
        <dbReference type="SAM" id="MobiDB-lite"/>
    </source>
</evidence>
<proteinExistence type="predicted"/>
<accession>A0A0M8QCI7</accession>
<feature type="region of interest" description="Disordered" evidence="1">
    <location>
        <begin position="811"/>
        <end position="843"/>
    </location>
</feature>
<evidence type="ECO:0000313" key="4">
    <source>
        <dbReference type="Proteomes" id="UP000037773"/>
    </source>
</evidence>
<dbReference type="Proteomes" id="UP000037773">
    <property type="component" value="Unassembled WGS sequence"/>
</dbReference>
<dbReference type="EMBL" id="LGCN01000286">
    <property type="protein sequence ID" value="KOT25977.1"/>
    <property type="molecule type" value="Genomic_DNA"/>
</dbReference>
<dbReference type="InterPro" id="IPR029501">
    <property type="entry name" value="EndoU_bac"/>
</dbReference>
<feature type="non-terminal residue" evidence="3">
    <location>
        <position position="894"/>
    </location>
</feature>
<sequence length="894" mass="98532">MDEDDTDRSAQHWRKRRRIEWLDGLGAADAVDDVLGGLDGIDLSSAWGMVPGAEPEVPFPGAVETGRARIEPVPLDREDAPQWVGEPDGGCLSIRHFEARRYLLPSGEFSSVAVVRLFLDQKPGQQIPGEALTELGQRAQQGVDERWNTGHRLPNGDLFRVELEFVTERDSVHHVVTVHSGNPRADHMNWGTDTQPEVLAHEVGHLLGLEDEYREGDRNRQRAVYEDEGLMGPFARDGRGRPAVDNDHAAVVDLGRMRIAPRYLRQLGAWIEGALKTARLQTAHGVAFSTEDTLYPRADGLPTRAHFALDVRRSVLYGEARTGGGGRITPAPASDHPRPVALEGTDRPNGTYRATYPDLHRRPVRENLTDLIAGDLLLPAHPDPGPDPGLMMFPAHWTEEDAVYAAEQAYLHALRNGTVQPVPGWYGAHTWRGEYAGVWIEGEVRQGVFTGFRPSDDQADTLPPPHAAPPAPAADNHGGPVFGRRVEDLVRYGDRRTRTGAHHEPGLTPADQMRFHGLQINHGQEHHNKTYDAQVFFLHPGLRVGESRPFLPRAWEQHVDGDKHVMFPREWKPDTLLDNVEKAHGSALDAGTVRQVDDRGTYHWVGTAAGVRIEGLVRDGRHLVFRPTYVQAHVSWPEFRPVGEVLVPSVTAASDDGRVLPFDIRHLLFANGQRAVELTVRIHLAPAPGTDLAWMDETFDKVRQAMRGAIMRAANVSPMNGALVGLTLLRTDDVEQAHHTLLVVGRDERLMIGGIVGFLPNRAELRTFVEQLVYGWAPPADAWRLPADADQDDGSWALSHAVERLAFADPFGRPTTLREPDPSARGDWPSNVPSDAPSAPPADFDDLDETEIYILSPDGFALAEEYSGSAVRLGARDVASVADGVDDGVEASRT</sequence>
<feature type="compositionally biased region" description="Pro residues" evidence="1">
    <location>
        <begin position="462"/>
        <end position="472"/>
    </location>
</feature>
<feature type="region of interest" description="Disordered" evidence="1">
    <location>
        <begin position="453"/>
        <end position="480"/>
    </location>
</feature>
<dbReference type="Pfam" id="PF14436">
    <property type="entry name" value="EndoU_bacteria"/>
    <property type="match status" value="1"/>
</dbReference>
<organism evidence="3 4">
    <name type="scientific">Streptomyces caelestis</name>
    <dbReference type="NCBI Taxonomy" id="36816"/>
    <lineage>
        <taxon>Bacteria</taxon>
        <taxon>Bacillati</taxon>
        <taxon>Actinomycetota</taxon>
        <taxon>Actinomycetes</taxon>
        <taxon>Kitasatosporales</taxon>
        <taxon>Streptomycetaceae</taxon>
        <taxon>Streptomyces</taxon>
    </lineage>
</organism>
<protein>
    <recommendedName>
        <fullName evidence="2">Bacterial EndoU nuclease domain-containing protein</fullName>
    </recommendedName>
</protein>
<feature type="domain" description="Bacterial EndoU nuclease" evidence="2">
    <location>
        <begin position="488"/>
        <end position="620"/>
    </location>
</feature>
<evidence type="ECO:0000313" key="3">
    <source>
        <dbReference type="EMBL" id="KOT25977.1"/>
    </source>
</evidence>
<dbReference type="AlphaFoldDB" id="A0A0M8QCI7"/>
<evidence type="ECO:0000259" key="2">
    <source>
        <dbReference type="Pfam" id="PF14436"/>
    </source>
</evidence>
<dbReference type="GO" id="GO:0004519">
    <property type="term" value="F:endonuclease activity"/>
    <property type="evidence" value="ECO:0007669"/>
    <property type="project" value="InterPro"/>
</dbReference>
<name>A0A0M8QCI7_9ACTN</name>
<reference evidence="3 4" key="1">
    <citation type="submission" date="2015-07" db="EMBL/GenBank/DDBJ databases">
        <authorList>
            <person name="Noorani M."/>
        </authorList>
    </citation>
    <scope>NUCLEOTIDE SEQUENCE [LARGE SCALE GENOMIC DNA]</scope>
    <source>
        <strain evidence="3 4">NRRL B-24567</strain>
    </source>
</reference>
<keyword evidence="4" id="KW-1185">Reference proteome</keyword>
<feature type="region of interest" description="Disordered" evidence="1">
    <location>
        <begin position="322"/>
        <end position="351"/>
    </location>
</feature>
<dbReference type="RefSeq" id="WP_159044642.1">
    <property type="nucleotide sequence ID" value="NZ_LGCN01000286.1"/>
</dbReference>
<dbReference type="SUPFAM" id="SSF55486">
    <property type="entry name" value="Metalloproteases ('zincins'), catalytic domain"/>
    <property type="match status" value="1"/>
</dbReference>